<dbReference type="SMART" id="SM00327">
    <property type="entry name" value="VWA"/>
    <property type="match status" value="1"/>
</dbReference>
<dbReference type="PANTHER" id="PTHR10166">
    <property type="entry name" value="VOLTAGE-DEPENDENT CALCIUM CHANNEL SUBUNIT ALPHA-2/DELTA-RELATED"/>
    <property type="match status" value="1"/>
</dbReference>
<keyword evidence="12 16" id="KW-0472">Membrane</keyword>
<dbReference type="Pfam" id="PF08399">
    <property type="entry name" value="VWA_N"/>
    <property type="match status" value="1"/>
</dbReference>
<dbReference type="SUPFAM" id="SSF53300">
    <property type="entry name" value="vWA-like"/>
    <property type="match status" value="1"/>
</dbReference>
<evidence type="ECO:0000256" key="17">
    <source>
        <dbReference type="SAM" id="SignalP"/>
    </source>
</evidence>
<keyword evidence="11" id="KW-0406">Ion transport</keyword>
<keyword evidence="3" id="KW-0109">Calcium transport</keyword>
<evidence type="ECO:0000256" key="12">
    <source>
        <dbReference type="ARBA" id="ARBA00023136"/>
    </source>
</evidence>
<keyword evidence="20" id="KW-1185">Reference proteome</keyword>
<dbReference type="OrthoDB" id="6021907at2759"/>
<accession>A0A7M5X0S9</accession>
<dbReference type="InterPro" id="IPR051173">
    <property type="entry name" value="Ca_channel_alpha-2/delta"/>
</dbReference>
<evidence type="ECO:0000259" key="18">
    <source>
        <dbReference type="PROSITE" id="PS50234"/>
    </source>
</evidence>
<reference evidence="19" key="1">
    <citation type="submission" date="2021-01" db="UniProtKB">
        <authorList>
            <consortium name="EnsemblMetazoa"/>
        </authorList>
    </citation>
    <scope>IDENTIFICATION</scope>
</reference>
<evidence type="ECO:0000256" key="5">
    <source>
        <dbReference type="ARBA" id="ARBA00022692"/>
    </source>
</evidence>
<proteinExistence type="predicted"/>
<dbReference type="PANTHER" id="PTHR10166:SF37">
    <property type="entry name" value="STOLID, ISOFORM H"/>
    <property type="match status" value="1"/>
</dbReference>
<dbReference type="EnsemblMetazoa" id="CLYHEMT015704.1">
    <property type="protein sequence ID" value="CLYHEMP015704.1"/>
    <property type="gene ID" value="CLYHEMG015704"/>
</dbReference>
<dbReference type="GeneID" id="136806674"/>
<dbReference type="Pfam" id="PF00092">
    <property type="entry name" value="VWA"/>
    <property type="match status" value="1"/>
</dbReference>
<keyword evidence="6" id="KW-0479">Metal-binding</keyword>
<name>A0A7M5X0S9_9CNID</name>
<comment type="subcellular location">
    <subcellularLocation>
        <location evidence="1">Membrane</location>
        <topology evidence="1">Single-pass type I membrane protein</topology>
    </subcellularLocation>
</comment>
<evidence type="ECO:0000256" key="4">
    <source>
        <dbReference type="ARBA" id="ARBA00022673"/>
    </source>
</evidence>
<evidence type="ECO:0000256" key="10">
    <source>
        <dbReference type="ARBA" id="ARBA00022989"/>
    </source>
</evidence>
<organism evidence="19 20">
    <name type="scientific">Clytia hemisphaerica</name>
    <dbReference type="NCBI Taxonomy" id="252671"/>
    <lineage>
        <taxon>Eukaryota</taxon>
        <taxon>Metazoa</taxon>
        <taxon>Cnidaria</taxon>
        <taxon>Hydrozoa</taxon>
        <taxon>Hydroidolina</taxon>
        <taxon>Leptothecata</taxon>
        <taxon>Obeliida</taxon>
        <taxon>Clytiidae</taxon>
        <taxon>Clytia</taxon>
    </lineage>
</organism>
<dbReference type="Proteomes" id="UP000594262">
    <property type="component" value="Unplaced"/>
</dbReference>
<feature type="domain" description="VWFA" evidence="18">
    <location>
        <begin position="224"/>
        <end position="405"/>
    </location>
</feature>
<keyword evidence="2" id="KW-0813">Transport</keyword>
<dbReference type="InterPro" id="IPR013608">
    <property type="entry name" value="VWA_N"/>
</dbReference>
<evidence type="ECO:0000256" key="9">
    <source>
        <dbReference type="ARBA" id="ARBA00022882"/>
    </source>
</evidence>
<keyword evidence="10 16" id="KW-1133">Transmembrane helix</keyword>
<evidence type="ECO:0000256" key="3">
    <source>
        <dbReference type="ARBA" id="ARBA00022568"/>
    </source>
</evidence>
<dbReference type="GO" id="GO:0005891">
    <property type="term" value="C:voltage-gated calcium channel complex"/>
    <property type="evidence" value="ECO:0007669"/>
    <property type="project" value="TreeGrafter"/>
</dbReference>
<keyword evidence="14" id="KW-0325">Glycoprotein</keyword>
<evidence type="ECO:0000256" key="14">
    <source>
        <dbReference type="ARBA" id="ARBA00023180"/>
    </source>
</evidence>
<keyword evidence="4" id="KW-0107">Calcium channel</keyword>
<protein>
    <recommendedName>
        <fullName evidence="18">VWFA domain-containing protein</fullName>
    </recommendedName>
</protein>
<evidence type="ECO:0000256" key="16">
    <source>
        <dbReference type="SAM" id="Phobius"/>
    </source>
</evidence>
<dbReference type="CDD" id="cd18774">
    <property type="entry name" value="PDC2_HK_sensor"/>
    <property type="match status" value="1"/>
</dbReference>
<evidence type="ECO:0000256" key="11">
    <source>
        <dbReference type="ARBA" id="ARBA00023065"/>
    </source>
</evidence>
<keyword evidence="9" id="KW-0851">Voltage-gated channel</keyword>
<dbReference type="InterPro" id="IPR013680">
    <property type="entry name" value="VDCC_a2/dsu"/>
</dbReference>
<dbReference type="Gene3D" id="3.30.450.20">
    <property type="entry name" value="PAS domain"/>
    <property type="match status" value="1"/>
</dbReference>
<dbReference type="Pfam" id="PF08473">
    <property type="entry name" value="VGCC_alpha2"/>
    <property type="match status" value="1"/>
</dbReference>
<evidence type="ECO:0000256" key="2">
    <source>
        <dbReference type="ARBA" id="ARBA00022448"/>
    </source>
</evidence>
<feature type="transmembrane region" description="Helical" evidence="16">
    <location>
        <begin position="914"/>
        <end position="933"/>
    </location>
</feature>
<dbReference type="AlphaFoldDB" id="A0A7M5X0S9"/>
<dbReference type="GO" id="GO:0005245">
    <property type="term" value="F:voltage-gated calcium channel activity"/>
    <property type="evidence" value="ECO:0007669"/>
    <property type="project" value="TreeGrafter"/>
</dbReference>
<evidence type="ECO:0000256" key="15">
    <source>
        <dbReference type="ARBA" id="ARBA00023303"/>
    </source>
</evidence>
<evidence type="ECO:0000256" key="1">
    <source>
        <dbReference type="ARBA" id="ARBA00004479"/>
    </source>
</evidence>
<keyword evidence="15" id="KW-0407">Ion channel</keyword>
<dbReference type="PROSITE" id="PS50234">
    <property type="entry name" value="VWFA"/>
    <property type="match status" value="1"/>
</dbReference>
<feature type="signal peptide" evidence="17">
    <location>
        <begin position="1"/>
        <end position="20"/>
    </location>
</feature>
<evidence type="ECO:0000256" key="7">
    <source>
        <dbReference type="ARBA" id="ARBA00022729"/>
    </source>
</evidence>
<keyword evidence="5 16" id="KW-0812">Transmembrane</keyword>
<dbReference type="RefSeq" id="XP_066919359.1">
    <property type="nucleotide sequence ID" value="XM_067063258.1"/>
</dbReference>
<sequence>MEKSLFVLLLLLTKTHWTLTNDDQSIYQGFFNYADNLFESTTKHQLLKSTIHKQLQEGILQEYEINVDEITKTFGNKIRDLLLSYLDDLNKIKYKVKSSIESHVYDYNIQPFNYFNDKQNNSARIEPTFSKDLKVNLNQSFAQVPTEIFKYDKKVLNDFTWLQNLDPVFLENFKNKPTLLWQYFSSENGASKTFPGINYESDMVDMYDPRRRIWYNQAIMSPKDVVIATDMSGSMTGTHLTIAKLVVSSLINTLQQDDYFNVISFNSDVDYLIPCLQNLSEATTSNKQAFKDIVDQLDQPTGMADFPNALQTAFEILNRGATEPLATSNCTKVMMIVSDGVTYDDRTEEVLARYNGDKNVVIFSFIVGFTTDMELMDVACANGGDYYRIQTVGNVLDGVLKYQKVLSKPIGESGTNYVTFTPLYLDGSGLGMMTTISTGVFANLNNESTSFDIDDGKSDTELIGVAGIDIVISLLEQHYPIQEMGVFGHAFVINNNGLFLMHPKFKDQFGYLTDPATVYLSEVEHTVKPEIGEMLERRMIDGEIGCIRAEADWLFPLSDNTQFVRLNNTYCYRPLPDTPFFAGVSIPDENLIKTKVDHKLLPDSVIKSGINWLKTAKVESRRHQIASWPFCTVDHENMKNQPASTHYYLTADDLYSYLSNLHDIADSECDYNRVMDLLQSGSTIGNFTDQFWSLESLDSHNVTDLFVMTTAGFTIHWSTDFNISRLILRDLYEDIRFTNTAAMRLNHQRNLVFTVETKTGRPPWRQKTKNVNTNLVAITRGIYSKEKHSLMSVIGLSINSLTLIDYMKLNFKSDCDPIQENTNCTFSFDCGDPENYQCLMVDMFGYVVISNQNHFLTGYFVGFVNGNLLQELTELEIFNKTVYKDTQAECSSDQEGDQSKSSSSELIKSMYSQAFNYVISFLSQLSAILYLLFTNLLFPPNELNVSAATASKRNISCIKERPIYTLNKLSIDTYGILESSANCKMYFHVKRILETNLIFIVTKNICTADETFPAKIVSNEPVPIFENRICEKSMHYRLPRSKCYRSNAKEKTCFFEYTNTDGNLFFYLILGYSGSCLFIAVVMVIMTYCRNLFY</sequence>
<dbReference type="Gene3D" id="3.40.50.410">
    <property type="entry name" value="von Willebrand factor, type A domain"/>
    <property type="match status" value="1"/>
</dbReference>
<dbReference type="GO" id="GO:0046872">
    <property type="term" value="F:metal ion binding"/>
    <property type="evidence" value="ECO:0007669"/>
    <property type="project" value="UniProtKB-KW"/>
</dbReference>
<evidence type="ECO:0000256" key="13">
    <source>
        <dbReference type="ARBA" id="ARBA00023157"/>
    </source>
</evidence>
<evidence type="ECO:0000313" key="19">
    <source>
        <dbReference type="EnsemblMetazoa" id="CLYHEMP015704.1"/>
    </source>
</evidence>
<feature type="transmembrane region" description="Helical" evidence="16">
    <location>
        <begin position="1064"/>
        <end position="1089"/>
    </location>
</feature>
<evidence type="ECO:0000256" key="8">
    <source>
        <dbReference type="ARBA" id="ARBA00022837"/>
    </source>
</evidence>
<keyword evidence="8" id="KW-0106">Calcium</keyword>
<dbReference type="InterPro" id="IPR036465">
    <property type="entry name" value="vWFA_dom_sf"/>
</dbReference>
<evidence type="ECO:0000256" key="6">
    <source>
        <dbReference type="ARBA" id="ARBA00022723"/>
    </source>
</evidence>
<keyword evidence="13" id="KW-1015">Disulfide bond</keyword>
<keyword evidence="7 17" id="KW-0732">Signal</keyword>
<evidence type="ECO:0000313" key="20">
    <source>
        <dbReference type="Proteomes" id="UP000594262"/>
    </source>
</evidence>
<dbReference type="InterPro" id="IPR002035">
    <property type="entry name" value="VWF_A"/>
</dbReference>
<feature type="chain" id="PRO_5029493376" description="VWFA domain-containing protein" evidence="17">
    <location>
        <begin position="21"/>
        <end position="1094"/>
    </location>
</feature>